<comment type="function">
    <text evidence="5">Poorly processive, error-prone DNA polymerase involved in untargeted mutagenesis. Copies undamaged DNA at stalled replication forks, which arise in vivo from mismatched or misaligned primer ends. These misaligned primers can be extended by PolIV. Exhibits no 3'-5' exonuclease (proofreading) activity. May be involved in translesional synthesis, in conjunction with the beta clamp from PolIII.</text>
</comment>
<sequence length="512" mass="56798">MDGLEMQPGQRRCLALWFPFLPCERAQREQANEAGDAPPFALVARVGNALRLASLDRVASQIGLVAGMTLADARARCPDLVTRPADPQADEEELHRLLERMRRFTPMVSIDPPDGLILDISGCAHLFGGETGLIAQAKARAGYGCRHGLSSTAMAARALARHGGKGEDVAPLPVAALDLDEGALAALRRAGLRTIGDLARRPRSMIAARFGERTVLRLRQILGEAASPIAPARAVDPIRCEARFPEPIARTDDVMEVIEGLLQEAARRMEARHEGGRRFHILLLRSDGARQELGIETGHPVRDPASVMRLLRERIDTLADPLDPGFGFDAVRLAVPWTEALVERQRSWDGGAEEARQEEVAALIDRLGVRLGPERVLRLVPCDRHLPERAQRMVPAAQALPSAWPEAQADLPRPLLFFDPPQGVDVIAGVPDGPPLRFRWRGRLHEVKLAEGPERIAAEWWRRREGHQPGGAGRARDYYRIEDSDGRRYWMFRYGLYGDEAQIDWYLHGLFP</sequence>
<evidence type="ECO:0000313" key="10">
    <source>
        <dbReference type="Proteomes" id="UP000279959"/>
    </source>
</evidence>
<dbReference type="Gene3D" id="3.30.70.270">
    <property type="match status" value="1"/>
</dbReference>
<dbReference type="InterPro" id="IPR001126">
    <property type="entry name" value="UmuC"/>
</dbReference>
<dbReference type="Gene3D" id="3.40.1170.60">
    <property type="match status" value="1"/>
</dbReference>
<dbReference type="RefSeq" id="WP_066701334.1">
    <property type="nucleotide sequence ID" value="NZ_AP018664.1"/>
</dbReference>
<dbReference type="InterPro" id="IPR050356">
    <property type="entry name" value="SulA_CellDiv_inhibitor"/>
</dbReference>
<evidence type="ECO:0000256" key="3">
    <source>
        <dbReference type="ARBA" id="ARBA00012417"/>
    </source>
</evidence>
<protein>
    <recommendedName>
        <fullName evidence="3">DNA-directed DNA polymerase</fullName>
        <ecNumber evidence="3">2.7.7.7</ecNumber>
    </recommendedName>
</protein>
<dbReference type="GO" id="GO:0003684">
    <property type="term" value="F:damaged DNA binding"/>
    <property type="evidence" value="ECO:0007669"/>
    <property type="project" value="InterPro"/>
</dbReference>
<dbReference type="Pfam" id="PF11799">
    <property type="entry name" value="IMS_C"/>
    <property type="match status" value="1"/>
</dbReference>
<dbReference type="AlphaFoldDB" id="A0A494VY69"/>
<evidence type="ECO:0000256" key="6">
    <source>
        <dbReference type="ARBA" id="ARBA00049244"/>
    </source>
</evidence>
<comment type="subunit">
    <text evidence="2">Monomer.</text>
</comment>
<evidence type="ECO:0000256" key="5">
    <source>
        <dbReference type="ARBA" id="ARBA00025589"/>
    </source>
</evidence>
<dbReference type="PANTHER" id="PTHR35369:SF2">
    <property type="entry name" value="BLR3025 PROTEIN"/>
    <property type="match status" value="1"/>
</dbReference>
<feature type="domain" description="UmuC" evidence="7">
    <location>
        <begin position="50"/>
        <end position="159"/>
    </location>
</feature>
<name>A0A494VY69_9SPHN</name>
<evidence type="ECO:0000256" key="2">
    <source>
        <dbReference type="ARBA" id="ARBA00011245"/>
    </source>
</evidence>
<dbReference type="EC" id="2.7.7.7" evidence="3"/>
<dbReference type="GO" id="GO:0006281">
    <property type="term" value="P:DNA repair"/>
    <property type="evidence" value="ECO:0007669"/>
    <property type="project" value="InterPro"/>
</dbReference>
<evidence type="ECO:0000259" key="8">
    <source>
        <dbReference type="Pfam" id="PF11799"/>
    </source>
</evidence>
<evidence type="ECO:0000313" key="9">
    <source>
        <dbReference type="EMBL" id="BBD97333.1"/>
    </source>
</evidence>
<evidence type="ECO:0000259" key="7">
    <source>
        <dbReference type="Pfam" id="PF00817"/>
    </source>
</evidence>
<dbReference type="SUPFAM" id="SSF56672">
    <property type="entry name" value="DNA/RNA polymerases"/>
    <property type="match status" value="1"/>
</dbReference>
<proteinExistence type="inferred from homology"/>
<dbReference type="Proteomes" id="UP000279959">
    <property type="component" value="Chromosome"/>
</dbReference>
<organism evidence="9 10">
    <name type="scientific">Sphingobium amiense</name>
    <dbReference type="NCBI Taxonomy" id="135719"/>
    <lineage>
        <taxon>Bacteria</taxon>
        <taxon>Pseudomonadati</taxon>
        <taxon>Pseudomonadota</taxon>
        <taxon>Alphaproteobacteria</taxon>
        <taxon>Sphingomonadales</taxon>
        <taxon>Sphingomonadaceae</taxon>
        <taxon>Sphingobium</taxon>
    </lineage>
</organism>
<comment type="similarity">
    <text evidence="1">Belongs to the DNA polymerase type-Y family.</text>
</comment>
<dbReference type="Pfam" id="PF00817">
    <property type="entry name" value="IMS"/>
    <property type="match status" value="1"/>
</dbReference>
<dbReference type="CDD" id="cd03468">
    <property type="entry name" value="PolY_like"/>
    <property type="match status" value="1"/>
</dbReference>
<gene>
    <name evidence="9" type="ORF">SAMIE_1008340</name>
</gene>
<reference evidence="9 10" key="1">
    <citation type="submission" date="2018-05" db="EMBL/GenBank/DDBJ databases">
        <title>Complete Genome Sequence of the Nonylphenol-Degrading Bacterium Sphingobium amiense DSM 16289T.</title>
        <authorList>
            <person name="Ootsuka M."/>
            <person name="Nishizawa T."/>
            <person name="Ohta H."/>
        </authorList>
    </citation>
    <scope>NUCLEOTIDE SEQUENCE [LARGE SCALE GENOMIC DNA]</scope>
    <source>
        <strain evidence="9 10">DSM 16289</strain>
    </source>
</reference>
<evidence type="ECO:0000256" key="4">
    <source>
        <dbReference type="ARBA" id="ARBA00022763"/>
    </source>
</evidence>
<evidence type="ECO:0000256" key="1">
    <source>
        <dbReference type="ARBA" id="ARBA00010945"/>
    </source>
</evidence>
<dbReference type="KEGG" id="sami:SAMIE_1008340"/>
<accession>A0A494VY69</accession>
<dbReference type="InterPro" id="IPR043128">
    <property type="entry name" value="Rev_trsase/Diguanyl_cyclase"/>
</dbReference>
<dbReference type="InterPro" id="IPR043502">
    <property type="entry name" value="DNA/RNA_pol_sf"/>
</dbReference>
<comment type="catalytic activity">
    <reaction evidence="6">
        <text>DNA(n) + a 2'-deoxyribonucleoside 5'-triphosphate = DNA(n+1) + diphosphate</text>
        <dbReference type="Rhea" id="RHEA:22508"/>
        <dbReference type="Rhea" id="RHEA-COMP:17339"/>
        <dbReference type="Rhea" id="RHEA-COMP:17340"/>
        <dbReference type="ChEBI" id="CHEBI:33019"/>
        <dbReference type="ChEBI" id="CHEBI:61560"/>
        <dbReference type="ChEBI" id="CHEBI:173112"/>
        <dbReference type="EC" id="2.7.7.7"/>
    </reaction>
</comment>
<dbReference type="EMBL" id="AP018664">
    <property type="protein sequence ID" value="BBD97333.1"/>
    <property type="molecule type" value="Genomic_DNA"/>
</dbReference>
<keyword evidence="4" id="KW-0227">DNA damage</keyword>
<keyword evidence="10" id="KW-1185">Reference proteome</keyword>
<feature type="domain" description="DNA polymerase Y-family little finger" evidence="8">
    <location>
        <begin position="238"/>
        <end position="319"/>
    </location>
</feature>
<dbReference type="InterPro" id="IPR017961">
    <property type="entry name" value="DNA_pol_Y-fam_little_finger"/>
</dbReference>
<dbReference type="PANTHER" id="PTHR35369">
    <property type="entry name" value="BLR3025 PROTEIN-RELATED"/>
    <property type="match status" value="1"/>
</dbReference>